<evidence type="ECO:0000313" key="2">
    <source>
        <dbReference type="EMBL" id="KAK8096085.1"/>
    </source>
</evidence>
<comment type="caution">
    <text evidence="2">The sequence shown here is derived from an EMBL/GenBank/DDBJ whole genome shotgun (WGS) entry which is preliminary data.</text>
</comment>
<accession>A0AAW0QHB6</accession>
<dbReference type="Proteomes" id="UP001392437">
    <property type="component" value="Unassembled WGS sequence"/>
</dbReference>
<organism evidence="2 3">
    <name type="scientific">Apiospora kogelbergensis</name>
    <dbReference type="NCBI Taxonomy" id="1337665"/>
    <lineage>
        <taxon>Eukaryota</taxon>
        <taxon>Fungi</taxon>
        <taxon>Dikarya</taxon>
        <taxon>Ascomycota</taxon>
        <taxon>Pezizomycotina</taxon>
        <taxon>Sordariomycetes</taxon>
        <taxon>Xylariomycetidae</taxon>
        <taxon>Amphisphaeriales</taxon>
        <taxon>Apiosporaceae</taxon>
        <taxon>Apiospora</taxon>
    </lineage>
</organism>
<dbReference type="AlphaFoldDB" id="A0AAW0QHB6"/>
<protein>
    <submittedName>
        <fullName evidence="2">Uncharacterized protein</fullName>
    </submittedName>
</protein>
<proteinExistence type="predicted"/>
<gene>
    <name evidence="2" type="ORF">PG999_014107</name>
</gene>
<evidence type="ECO:0000256" key="1">
    <source>
        <dbReference type="SAM" id="MobiDB-lite"/>
    </source>
</evidence>
<dbReference type="EMBL" id="JAQQWP010000011">
    <property type="protein sequence ID" value="KAK8096085.1"/>
    <property type="molecule type" value="Genomic_DNA"/>
</dbReference>
<feature type="region of interest" description="Disordered" evidence="1">
    <location>
        <begin position="1"/>
        <end position="37"/>
    </location>
</feature>
<evidence type="ECO:0000313" key="3">
    <source>
        <dbReference type="Proteomes" id="UP001392437"/>
    </source>
</evidence>
<name>A0AAW0QHB6_9PEZI</name>
<sequence length="93" mass="10410">MPDVQSSDVQRPPTPEKRSHRVSSANPTDPMPKYKAGNDVWFRPPGGEAYAAFKIANVKKEEDGSFVYQIKSTNDKLYSNGVWVPQKKVKKSA</sequence>
<reference evidence="2 3" key="1">
    <citation type="submission" date="2023-01" db="EMBL/GenBank/DDBJ databases">
        <title>Analysis of 21 Apiospora genomes using comparative genomics revels a genus with tremendous synthesis potential of carbohydrate active enzymes and secondary metabolites.</title>
        <authorList>
            <person name="Sorensen T."/>
        </authorList>
    </citation>
    <scope>NUCLEOTIDE SEQUENCE [LARGE SCALE GENOMIC DNA]</scope>
    <source>
        <strain evidence="2 3">CBS 117206</strain>
    </source>
</reference>
<keyword evidence="3" id="KW-1185">Reference proteome</keyword>